<dbReference type="PANTHER" id="PTHR43713:SF3">
    <property type="entry name" value="GLUTAMATE-1-SEMIALDEHYDE 2,1-AMINOMUTASE 1, CHLOROPLASTIC-RELATED"/>
    <property type="match status" value="1"/>
</dbReference>
<dbReference type="SUPFAM" id="SSF53383">
    <property type="entry name" value="PLP-dependent transferases"/>
    <property type="match status" value="1"/>
</dbReference>
<dbReference type="InterPro" id="IPR004639">
    <property type="entry name" value="4pyrrol_synth_GluAld_NH2Trfase"/>
</dbReference>
<keyword evidence="7 8" id="KW-0627">Porphyrin biosynthesis</keyword>
<accession>A0ABZ0QNC8</accession>
<evidence type="ECO:0000256" key="5">
    <source>
        <dbReference type="ARBA" id="ARBA00022898"/>
    </source>
</evidence>
<evidence type="ECO:0000313" key="10">
    <source>
        <dbReference type="Proteomes" id="UP001304683"/>
    </source>
</evidence>
<comment type="subcellular location">
    <subcellularLocation>
        <location evidence="8">Cytoplasm</location>
    </subcellularLocation>
</comment>
<organism evidence="9 10">
    <name type="scientific">Thermaerobacter composti</name>
    <dbReference type="NCBI Taxonomy" id="554949"/>
    <lineage>
        <taxon>Bacteria</taxon>
        <taxon>Bacillati</taxon>
        <taxon>Bacillota</taxon>
        <taxon>Clostridia</taxon>
        <taxon>Eubacteriales</taxon>
        <taxon>Clostridiales Family XVII. Incertae Sedis</taxon>
        <taxon>Thermaerobacter</taxon>
    </lineage>
</organism>
<evidence type="ECO:0000256" key="2">
    <source>
        <dbReference type="ARBA" id="ARBA00001933"/>
    </source>
</evidence>
<comment type="catalytic activity">
    <reaction evidence="1 8">
        <text>(S)-4-amino-5-oxopentanoate = 5-aminolevulinate</text>
        <dbReference type="Rhea" id="RHEA:14265"/>
        <dbReference type="ChEBI" id="CHEBI:57501"/>
        <dbReference type="ChEBI" id="CHEBI:356416"/>
        <dbReference type="EC" id="5.4.3.8"/>
    </reaction>
</comment>
<dbReference type="PANTHER" id="PTHR43713">
    <property type="entry name" value="GLUTAMATE-1-SEMIALDEHYDE 2,1-AMINOMUTASE"/>
    <property type="match status" value="1"/>
</dbReference>
<dbReference type="EMBL" id="CP132508">
    <property type="protein sequence ID" value="WPD18988.1"/>
    <property type="molecule type" value="Genomic_DNA"/>
</dbReference>
<dbReference type="Pfam" id="PF00202">
    <property type="entry name" value="Aminotran_3"/>
    <property type="match status" value="1"/>
</dbReference>
<keyword evidence="10" id="KW-1185">Reference proteome</keyword>
<dbReference type="NCBIfam" id="TIGR00713">
    <property type="entry name" value="hemL"/>
    <property type="match status" value="1"/>
</dbReference>
<keyword evidence="5 8" id="KW-0663">Pyridoxal phosphate</keyword>
<keyword evidence="6 8" id="KW-0413">Isomerase</keyword>
<evidence type="ECO:0000256" key="8">
    <source>
        <dbReference type="HAMAP-Rule" id="MF_00375"/>
    </source>
</evidence>
<dbReference type="Gene3D" id="3.90.1150.10">
    <property type="entry name" value="Aspartate Aminotransferase, domain 1"/>
    <property type="match status" value="1"/>
</dbReference>
<dbReference type="PROSITE" id="PS00600">
    <property type="entry name" value="AA_TRANSFER_CLASS_3"/>
    <property type="match status" value="1"/>
</dbReference>
<dbReference type="InterPro" id="IPR015421">
    <property type="entry name" value="PyrdxlP-dep_Trfase_major"/>
</dbReference>
<comment type="similarity">
    <text evidence="4 8">Belongs to the class-III pyridoxal-phosphate-dependent aminotransferase family. HemL subfamily.</text>
</comment>
<evidence type="ECO:0000256" key="4">
    <source>
        <dbReference type="ARBA" id="ARBA00008981"/>
    </source>
</evidence>
<dbReference type="Gene3D" id="3.40.640.10">
    <property type="entry name" value="Type I PLP-dependent aspartate aminotransferase-like (Major domain)"/>
    <property type="match status" value="1"/>
</dbReference>
<comment type="pathway">
    <text evidence="3">Porphyrin-containing compound metabolism; protoporphyrin-IX biosynthesis; 5-aminolevulinate from L-glutamyl-tRNA(Glu): step 2/2.</text>
</comment>
<dbReference type="Proteomes" id="UP001304683">
    <property type="component" value="Chromosome"/>
</dbReference>
<evidence type="ECO:0000313" key="9">
    <source>
        <dbReference type="EMBL" id="WPD18988.1"/>
    </source>
</evidence>
<gene>
    <name evidence="8 9" type="primary">hemL</name>
    <name evidence="9" type="ORF">Q5761_11660</name>
</gene>
<sequence length="441" mass="47059">MDAGDQRRAEDPRRVARSRELWERARQLLPGGVSSPVRAFAAVGGTPRFVDRAKGPYLTDVDGVRYVDYVMAWGPLILGHAHPAVVEAIQQQALRGTAYGAPTEVELALAEAIAAAIPSMERIRFVNSGTEATMSALRLARAYTGRDKIVKFAGCYHGHADALLAEAGSGALTLGLPASPGVTAGAAADTWVLPYNDTEAVEELFARHGEEIAAVIVEPIAGNMGVVPPLPDFLPTLRRLTREAGALLIFDEVITGFRVAYGGAQALFGIEPDLTCLGKVIGGGLPVGAYGGRGDVMERVAPAGPVYQAGTLAGNPLAMAAGLATLEVLRQPGTYERLERQTARLVAALEAEARAQGVPYCVQRVGSMWTGFFHPGPLRNLEEVRQVDTELYARYFHGMLREGVYLPPSAFEAAFVSLAHADPDIDFTIEAHARALRRARG</sequence>
<dbReference type="GO" id="GO:0042286">
    <property type="term" value="F:glutamate-1-semialdehyde 2,1-aminomutase activity"/>
    <property type="evidence" value="ECO:0007669"/>
    <property type="project" value="UniProtKB-EC"/>
</dbReference>
<evidence type="ECO:0000256" key="7">
    <source>
        <dbReference type="ARBA" id="ARBA00023244"/>
    </source>
</evidence>
<evidence type="ECO:0000256" key="6">
    <source>
        <dbReference type="ARBA" id="ARBA00023235"/>
    </source>
</evidence>
<dbReference type="InterPro" id="IPR015424">
    <property type="entry name" value="PyrdxlP-dep_Trfase"/>
</dbReference>
<evidence type="ECO:0000256" key="1">
    <source>
        <dbReference type="ARBA" id="ARBA00001579"/>
    </source>
</evidence>
<dbReference type="CDD" id="cd00610">
    <property type="entry name" value="OAT_like"/>
    <property type="match status" value="1"/>
</dbReference>
<dbReference type="InterPro" id="IPR005814">
    <property type="entry name" value="Aminotrans_3"/>
</dbReference>
<comment type="cofactor">
    <cofactor evidence="2 8">
        <name>pyridoxal 5'-phosphate</name>
        <dbReference type="ChEBI" id="CHEBI:597326"/>
    </cofactor>
</comment>
<dbReference type="EC" id="5.4.3.8" evidence="8"/>
<proteinExistence type="inferred from homology"/>
<comment type="subunit">
    <text evidence="8">Homodimer.</text>
</comment>
<name>A0ABZ0QNC8_9FIRM</name>
<dbReference type="HAMAP" id="MF_00375">
    <property type="entry name" value="HemL_aminotrans_3"/>
    <property type="match status" value="1"/>
</dbReference>
<feature type="modified residue" description="N6-(pyridoxal phosphate)lysine" evidence="8">
    <location>
        <position position="279"/>
    </location>
</feature>
<dbReference type="InterPro" id="IPR049704">
    <property type="entry name" value="Aminotrans_3_PPA_site"/>
</dbReference>
<dbReference type="RefSeq" id="WP_318750674.1">
    <property type="nucleotide sequence ID" value="NZ_CP132508.1"/>
</dbReference>
<dbReference type="NCBIfam" id="NF000818">
    <property type="entry name" value="PRK00062.1"/>
    <property type="match status" value="1"/>
</dbReference>
<evidence type="ECO:0000256" key="3">
    <source>
        <dbReference type="ARBA" id="ARBA00004819"/>
    </source>
</evidence>
<reference evidence="9 10" key="1">
    <citation type="submission" date="2023-08" db="EMBL/GenBank/DDBJ databases">
        <title>Genome sequence of Thermaerobacter compostii strain Ins1, a spore-forming filamentous bacterium isolated from a deep geothermal reservoir.</title>
        <authorList>
            <person name="Bregnard D."/>
            <person name="Gonzalez D."/>
            <person name="Junier P."/>
        </authorList>
    </citation>
    <scope>NUCLEOTIDE SEQUENCE [LARGE SCALE GENOMIC DNA]</scope>
    <source>
        <strain evidence="9 10">Ins1</strain>
    </source>
</reference>
<protein>
    <recommendedName>
        <fullName evidence="8">Glutamate-1-semialdehyde 2,1-aminomutase</fullName>
        <shortName evidence="8">GSA</shortName>
        <ecNumber evidence="8">5.4.3.8</ecNumber>
    </recommendedName>
    <alternativeName>
        <fullName evidence="8">Glutamate-1-semialdehyde aminotransferase</fullName>
        <shortName evidence="8">GSA-AT</shortName>
    </alternativeName>
</protein>
<keyword evidence="8" id="KW-0963">Cytoplasm</keyword>
<dbReference type="InterPro" id="IPR015422">
    <property type="entry name" value="PyrdxlP-dep_Trfase_small"/>
</dbReference>